<evidence type="ECO:0000313" key="1">
    <source>
        <dbReference type="EMBL" id="QEP34617.1"/>
    </source>
</evidence>
<evidence type="ECO:0000313" key="2">
    <source>
        <dbReference type="Proteomes" id="UP000322726"/>
    </source>
</evidence>
<dbReference type="EMBL" id="CP035928">
    <property type="protein sequence ID" value="QEP34617.1"/>
    <property type="molecule type" value="Genomic_DNA"/>
</dbReference>
<dbReference type="AlphaFoldDB" id="A0A5C2H6N8"/>
<accession>A0A5C2H6N8</accession>
<name>A0A5C2H6N8_9BACT</name>
<dbReference type="KEGG" id="apai:APAC_1509"/>
<dbReference type="Proteomes" id="UP000322726">
    <property type="component" value="Chromosome"/>
</dbReference>
<proteinExistence type="predicted"/>
<protein>
    <submittedName>
        <fullName evidence="1">Uncharacterized protein</fullName>
    </submittedName>
</protein>
<reference evidence="2" key="1">
    <citation type="submission" date="2019-09" db="EMBL/GenBank/DDBJ databases">
        <title>Complete genome sequencing of four Arcobacter species reveals a diverse suite of mobile elements.</title>
        <authorList>
            <person name="On S.L.W."/>
            <person name="Miller W.G."/>
            <person name="Biggs P."/>
            <person name="Cornelius A."/>
            <person name="Vandamme P."/>
        </authorList>
    </citation>
    <scope>NUCLEOTIDE SEQUENCE [LARGE SCALE GENOMIC DNA]</scope>
    <source>
        <strain evidence="2">LMG 26638</strain>
    </source>
</reference>
<reference evidence="1 2" key="2">
    <citation type="submission" date="2019-09" db="EMBL/GenBank/DDBJ databases">
        <title>Complete genome sequencing of four Arcobacter species reveals a diverse suite of mobile elements.</title>
        <authorList>
            <person name="Miller W.G."/>
            <person name="Yee E."/>
            <person name="Bono J.L."/>
        </authorList>
    </citation>
    <scope>NUCLEOTIDE SEQUENCE [LARGE SCALE GENOMIC DNA]</scope>
    <source>
        <strain evidence="1 2">LMG 26638</strain>
    </source>
</reference>
<reference evidence="1 2" key="3">
    <citation type="submission" date="2019-09" db="EMBL/GenBank/DDBJ databases">
        <title>Taxonomic note: a critical rebuttal of the proposed division of the genus Arcobacter into six genera, emended descriptions of Arcobacter anaerophilus and the genus Arcobacter, and an assessment of genus-level boundaries for Epsilonproteobacteria using in silico genomic comparator tools.</title>
        <authorList>
            <person name="On S.L.W."/>
            <person name="Miller W.G."/>
            <person name="Biggs P."/>
            <person name="Cornelius A."/>
            <person name="Vandamme P."/>
        </authorList>
    </citation>
    <scope>NUCLEOTIDE SEQUENCE [LARGE SCALE GENOMIC DNA]</scope>
    <source>
        <strain evidence="1 2">LMG 26638</strain>
    </source>
</reference>
<gene>
    <name evidence="1" type="ORF">APAC_1509</name>
</gene>
<sequence length="104" mass="11943">MKKFVFITLTTSLLTVSSFARDVIFSIYEDSDIVKTDKGCISTIWTGEEGSIELVVNFDKKTCNTIKKDITYIMNVNLEKCKELKSIDSDKYACNVNKIKEYNY</sequence>
<keyword evidence="2" id="KW-1185">Reference proteome</keyword>
<organism evidence="1 2">
    <name type="scientific">Malaciobacter pacificus</name>
    <dbReference type="NCBI Taxonomy" id="1080223"/>
    <lineage>
        <taxon>Bacteria</taxon>
        <taxon>Pseudomonadati</taxon>
        <taxon>Campylobacterota</taxon>
        <taxon>Epsilonproteobacteria</taxon>
        <taxon>Campylobacterales</taxon>
        <taxon>Arcobacteraceae</taxon>
        <taxon>Malaciobacter</taxon>
    </lineage>
</organism>
<dbReference type="RefSeq" id="WP_130233547.1">
    <property type="nucleotide sequence ID" value="NZ_BMEF01000007.1"/>
</dbReference>